<dbReference type="STRING" id="1296096.A0A1B9HWH0"/>
<dbReference type="Pfam" id="PF03547">
    <property type="entry name" value="Mem_trans"/>
    <property type="match status" value="1"/>
</dbReference>
<evidence type="ECO:0000256" key="5">
    <source>
        <dbReference type="SAM" id="MobiDB-lite"/>
    </source>
</evidence>
<keyword evidence="3 6" id="KW-1133">Transmembrane helix</keyword>
<feature type="compositionally biased region" description="Acidic residues" evidence="5">
    <location>
        <begin position="319"/>
        <end position="331"/>
    </location>
</feature>
<reference evidence="8" key="4">
    <citation type="submission" date="2024-02" db="EMBL/GenBank/DDBJ databases">
        <title>Comparative genomics of Cryptococcus and Kwoniella reveals pathogenesis evolution and contrasting modes of karyotype evolution via chromosome fusion or intercentromeric recombination.</title>
        <authorList>
            <person name="Coelho M.A."/>
            <person name="David-Palma M."/>
            <person name="Shea T."/>
            <person name="Bowers K."/>
            <person name="McGinley-Smith S."/>
            <person name="Mohammad A.W."/>
            <person name="Gnirke A."/>
            <person name="Yurkov A.M."/>
            <person name="Nowrousian M."/>
            <person name="Sun S."/>
            <person name="Cuomo C.A."/>
            <person name="Heitman J."/>
        </authorList>
    </citation>
    <scope>NUCLEOTIDE SEQUENCE</scope>
    <source>
        <strain evidence="8">CBS 10737</strain>
    </source>
</reference>
<keyword evidence="4 6" id="KW-0472">Membrane</keyword>
<organism evidence="7">
    <name type="scientific">Kwoniella pini CBS 10737</name>
    <dbReference type="NCBI Taxonomy" id="1296096"/>
    <lineage>
        <taxon>Eukaryota</taxon>
        <taxon>Fungi</taxon>
        <taxon>Dikarya</taxon>
        <taxon>Basidiomycota</taxon>
        <taxon>Agaricomycotina</taxon>
        <taxon>Tremellomycetes</taxon>
        <taxon>Tremellales</taxon>
        <taxon>Cryptococcaceae</taxon>
        <taxon>Kwoniella</taxon>
    </lineage>
</organism>
<keyword evidence="2 6" id="KW-0812">Transmembrane</keyword>
<dbReference type="GO" id="GO:0016020">
    <property type="term" value="C:membrane"/>
    <property type="evidence" value="ECO:0007669"/>
    <property type="project" value="UniProtKB-SubCell"/>
</dbReference>
<dbReference type="GO" id="GO:0055085">
    <property type="term" value="P:transmembrane transport"/>
    <property type="evidence" value="ECO:0007669"/>
    <property type="project" value="InterPro"/>
</dbReference>
<evidence type="ECO:0000313" key="9">
    <source>
        <dbReference type="Proteomes" id="UP000094020"/>
    </source>
</evidence>
<feature type="transmembrane region" description="Helical" evidence="6">
    <location>
        <begin position="554"/>
        <end position="574"/>
    </location>
</feature>
<feature type="region of interest" description="Disordered" evidence="5">
    <location>
        <begin position="231"/>
        <end position="297"/>
    </location>
</feature>
<evidence type="ECO:0000313" key="8">
    <source>
        <dbReference type="EMBL" id="WWC67614.1"/>
    </source>
</evidence>
<dbReference type="GeneID" id="30174872"/>
<dbReference type="Proteomes" id="UP000094020">
    <property type="component" value="Chromosome 2"/>
</dbReference>
<dbReference type="EMBL" id="KV700116">
    <property type="protein sequence ID" value="OCF47600.1"/>
    <property type="molecule type" value="Genomic_DNA"/>
</dbReference>
<gene>
    <name evidence="7" type="ORF">I206_06503</name>
    <name evidence="8" type="ORF">I206_101524</name>
</gene>
<sequence>MGLDDTVPIKVLLVTVFESVVQVFILCLAGYTLSRVGVTDKATQRKLNVINVSLFTPALLFSKVAYSLTPAKLKEMWIIPLGFVVVTGLSAGVAWALAKLFKLKKSQTAYAMCAAMFQNSNSLPIALIQSLVIEVPGLKWDEHDTKDQMLGRALTYLVLYSTLGMMLRWSWGVKLLSQADDEAVEIDSSNPQHLQPILNDHAVQSPEPLVPHPGARETDPFFTSAEDISRDEHDERLNPSGQFPNQSPNSPSLPFTAGSAHSMHPPMVKRGSTAGYSVMSRRSSSLSRHRKKLNRTESGREFWGLPEQPKMHHIALIEEDSSESEPEDEEWGTLTPGSLRRRQTEPPKSAFQSLLYKAKHRSKTIMKAINDFMTVPMYAALLSIFIAMIPPLQAQMARIKPLEQAIKSAGQCSIPVTLVVLGAFFYSPPEVKPGSGTIHIPSKKEQNNGGLLGYFKSRFQNDHSSGKSKSSAYPGENKTVFVAVISRMVIVPLLMLPVIALLAKFDPFEAAEDPVFILSAILLVSSPPALTLAQITQAASGDAFERLISKTISWSYAVLTPPLTLVYVVIGLIFGRL</sequence>
<evidence type="ECO:0000256" key="2">
    <source>
        <dbReference type="ARBA" id="ARBA00022692"/>
    </source>
</evidence>
<evidence type="ECO:0000256" key="6">
    <source>
        <dbReference type="SAM" id="Phobius"/>
    </source>
</evidence>
<dbReference type="PANTHER" id="PTHR31794">
    <property type="entry name" value="AUXIN EFFLUX TRANSPORTER FAMILY PROTEIN (EUROFUNG)"/>
    <property type="match status" value="1"/>
</dbReference>
<reference evidence="8" key="2">
    <citation type="submission" date="2013-07" db="EMBL/GenBank/DDBJ databases">
        <authorList>
            <consortium name="The Broad Institute Genome Sequencing Platform"/>
            <person name="Cuomo C."/>
            <person name="Litvintseva A."/>
            <person name="Chen Y."/>
            <person name="Heitman J."/>
            <person name="Sun S."/>
            <person name="Springer D."/>
            <person name="Dromer F."/>
            <person name="Young S.K."/>
            <person name="Zeng Q."/>
            <person name="Gargeya S."/>
            <person name="Fitzgerald M."/>
            <person name="Abouelleil A."/>
            <person name="Alvarado L."/>
            <person name="Berlin A.M."/>
            <person name="Chapman S.B."/>
            <person name="Dewar J."/>
            <person name="Goldberg J."/>
            <person name="Griggs A."/>
            <person name="Gujja S."/>
            <person name="Hansen M."/>
            <person name="Howarth C."/>
            <person name="Imamovic A."/>
            <person name="Larimer J."/>
            <person name="McCowan C."/>
            <person name="Murphy C."/>
            <person name="Pearson M."/>
            <person name="Priest M."/>
            <person name="Roberts A."/>
            <person name="Saif S."/>
            <person name="Shea T."/>
            <person name="Sykes S."/>
            <person name="Wortman J."/>
            <person name="Nusbaum C."/>
            <person name="Birren B."/>
        </authorList>
    </citation>
    <scope>NUCLEOTIDE SEQUENCE</scope>
    <source>
        <strain evidence="8">CBS 10737</strain>
    </source>
</reference>
<feature type="transmembrane region" description="Helical" evidence="6">
    <location>
        <begin position="77"/>
        <end position="97"/>
    </location>
</feature>
<feature type="compositionally biased region" description="Polar residues" evidence="5">
    <location>
        <begin position="239"/>
        <end position="253"/>
    </location>
</feature>
<dbReference type="PANTHER" id="PTHR31794:SF2">
    <property type="entry name" value="AUXIN EFFLUX TRANSPORTER FAMILY PROTEIN (EUROFUNG)"/>
    <property type="match status" value="1"/>
</dbReference>
<feature type="transmembrane region" description="Helical" evidence="6">
    <location>
        <begin position="515"/>
        <end position="533"/>
    </location>
</feature>
<reference evidence="7" key="3">
    <citation type="submission" date="2016-07" db="EMBL/GenBank/DDBJ databases">
        <title>Evolution of pathogenesis and genome organization in the Tremellales.</title>
        <authorList>
            <person name="Cuomo C."/>
            <person name="Litvintseva A."/>
            <person name="Heitman J."/>
            <person name="Chen Y."/>
            <person name="Sun S."/>
            <person name="Springer D."/>
            <person name="Dromer F."/>
            <person name="Young S."/>
            <person name="Zeng Q."/>
            <person name="Chapman S."/>
            <person name="Gujja S."/>
            <person name="Saif S."/>
            <person name="Birren B."/>
        </authorList>
    </citation>
    <scope>NUCLEOTIDE SEQUENCE</scope>
    <source>
        <strain evidence="7">CBS 10737</strain>
    </source>
</reference>
<proteinExistence type="predicted"/>
<dbReference type="InterPro" id="IPR004776">
    <property type="entry name" value="Mem_transp_PIN-like"/>
</dbReference>
<reference evidence="7" key="1">
    <citation type="submission" date="2013-07" db="EMBL/GenBank/DDBJ databases">
        <title>The Genome Sequence of Cryptococcus pinus CBS10737.</title>
        <authorList>
            <consortium name="The Broad Institute Genome Sequencing Platform"/>
            <person name="Cuomo C."/>
            <person name="Litvintseva A."/>
            <person name="Chen Y."/>
            <person name="Heitman J."/>
            <person name="Sun S."/>
            <person name="Springer D."/>
            <person name="Dromer F."/>
            <person name="Young S.K."/>
            <person name="Zeng Q."/>
            <person name="Gargeya S."/>
            <person name="Fitzgerald M."/>
            <person name="Abouelleil A."/>
            <person name="Alvarado L."/>
            <person name="Berlin A.M."/>
            <person name="Chapman S.B."/>
            <person name="Dewar J."/>
            <person name="Goldberg J."/>
            <person name="Griggs A."/>
            <person name="Gujja S."/>
            <person name="Hansen M."/>
            <person name="Howarth C."/>
            <person name="Imamovic A."/>
            <person name="Larimer J."/>
            <person name="McCowan C."/>
            <person name="Murphy C."/>
            <person name="Pearson M."/>
            <person name="Priest M."/>
            <person name="Roberts A."/>
            <person name="Saif S."/>
            <person name="Shea T."/>
            <person name="Sykes S."/>
            <person name="Wortman J."/>
            <person name="Nusbaum C."/>
            <person name="Birren B."/>
        </authorList>
    </citation>
    <scope>NUCLEOTIDE SEQUENCE [LARGE SCALE GENOMIC DNA]</scope>
    <source>
        <strain evidence="7">CBS 10737</strain>
    </source>
</reference>
<feature type="region of interest" description="Disordered" evidence="5">
    <location>
        <begin position="319"/>
        <end position="346"/>
    </location>
</feature>
<name>A0A1B9HWH0_9TREE</name>
<feature type="transmembrane region" description="Helical" evidence="6">
    <location>
        <begin position="46"/>
        <end position="65"/>
    </location>
</feature>
<dbReference type="GO" id="GO:0005783">
    <property type="term" value="C:endoplasmic reticulum"/>
    <property type="evidence" value="ECO:0007669"/>
    <property type="project" value="TreeGrafter"/>
</dbReference>
<keyword evidence="9" id="KW-1185">Reference proteome</keyword>
<feature type="transmembrane region" description="Helical" evidence="6">
    <location>
        <begin position="12"/>
        <end position="34"/>
    </location>
</feature>
<evidence type="ECO:0000256" key="3">
    <source>
        <dbReference type="ARBA" id="ARBA00022989"/>
    </source>
</evidence>
<feature type="transmembrane region" description="Helical" evidence="6">
    <location>
        <begin position="368"/>
        <end position="388"/>
    </location>
</feature>
<dbReference type="KEGG" id="kpin:30174872"/>
<dbReference type="EMBL" id="CP144520">
    <property type="protein sequence ID" value="WWC67614.1"/>
    <property type="molecule type" value="Genomic_DNA"/>
</dbReference>
<feature type="transmembrane region" description="Helical" evidence="6">
    <location>
        <begin position="479"/>
        <end position="503"/>
    </location>
</feature>
<evidence type="ECO:0000256" key="1">
    <source>
        <dbReference type="ARBA" id="ARBA00004141"/>
    </source>
</evidence>
<dbReference type="RefSeq" id="XP_019008819.1">
    <property type="nucleotide sequence ID" value="XM_019158206.1"/>
</dbReference>
<evidence type="ECO:0000313" key="7">
    <source>
        <dbReference type="EMBL" id="OCF47600.1"/>
    </source>
</evidence>
<evidence type="ECO:0000256" key="4">
    <source>
        <dbReference type="ARBA" id="ARBA00023136"/>
    </source>
</evidence>
<protein>
    <submittedName>
        <fullName evidence="7">Endoplasmic reticulum protein</fullName>
    </submittedName>
</protein>
<dbReference type="OrthoDB" id="2499604at2759"/>
<comment type="subcellular location">
    <subcellularLocation>
        <location evidence="1">Membrane</location>
        <topology evidence="1">Multi-pass membrane protein</topology>
    </subcellularLocation>
</comment>
<accession>A0A1B9HWH0</accession>
<dbReference type="AlphaFoldDB" id="A0A1B9HWH0"/>